<evidence type="ECO:0000313" key="1">
    <source>
        <dbReference type="EMBL" id="GAA3213938.1"/>
    </source>
</evidence>
<accession>A0ABP6QAB0</accession>
<sequence>MITGNCARCGDLDDLNNSELCYFCACSICGEDHDDEPCDLDLDEEDEW</sequence>
<gene>
    <name evidence="1" type="ORF">GCM10010468_34430</name>
</gene>
<reference evidence="2" key="1">
    <citation type="journal article" date="2019" name="Int. J. Syst. Evol. Microbiol.">
        <title>The Global Catalogue of Microorganisms (GCM) 10K type strain sequencing project: providing services to taxonomists for standard genome sequencing and annotation.</title>
        <authorList>
            <consortium name="The Broad Institute Genomics Platform"/>
            <consortium name="The Broad Institute Genome Sequencing Center for Infectious Disease"/>
            <person name="Wu L."/>
            <person name="Ma J."/>
        </authorList>
    </citation>
    <scope>NUCLEOTIDE SEQUENCE [LARGE SCALE GENOMIC DNA]</scope>
    <source>
        <strain evidence="2">JCM 9377</strain>
    </source>
</reference>
<comment type="caution">
    <text evidence="1">The sequence shown here is derived from an EMBL/GenBank/DDBJ whole genome shotgun (WGS) entry which is preliminary data.</text>
</comment>
<dbReference type="RefSeq" id="WP_344829177.1">
    <property type="nucleotide sequence ID" value="NZ_BAAAUV010000007.1"/>
</dbReference>
<protein>
    <submittedName>
        <fullName evidence="1">Uncharacterized protein</fullName>
    </submittedName>
</protein>
<dbReference type="Proteomes" id="UP001501237">
    <property type="component" value="Unassembled WGS sequence"/>
</dbReference>
<keyword evidence="2" id="KW-1185">Reference proteome</keyword>
<name>A0ABP6QAB0_9ACTN</name>
<dbReference type="EMBL" id="BAAAUV010000007">
    <property type="protein sequence ID" value="GAA3213938.1"/>
    <property type="molecule type" value="Genomic_DNA"/>
</dbReference>
<proteinExistence type="predicted"/>
<organism evidence="1 2">
    <name type="scientific">Actinocorallia longicatena</name>
    <dbReference type="NCBI Taxonomy" id="111803"/>
    <lineage>
        <taxon>Bacteria</taxon>
        <taxon>Bacillati</taxon>
        <taxon>Actinomycetota</taxon>
        <taxon>Actinomycetes</taxon>
        <taxon>Streptosporangiales</taxon>
        <taxon>Thermomonosporaceae</taxon>
        <taxon>Actinocorallia</taxon>
    </lineage>
</organism>
<evidence type="ECO:0000313" key="2">
    <source>
        <dbReference type="Proteomes" id="UP001501237"/>
    </source>
</evidence>